<comment type="similarity">
    <text evidence="7">Belongs to the MurCDEF family.</text>
</comment>
<dbReference type="GO" id="GO:0008764">
    <property type="term" value="F:UDP-N-acetylmuramoylalanine-D-glutamate ligase activity"/>
    <property type="evidence" value="ECO:0007669"/>
    <property type="project" value="UniProtKB-UniRule"/>
</dbReference>
<dbReference type="InterPro" id="IPR005762">
    <property type="entry name" value="MurD"/>
</dbReference>
<protein>
    <recommendedName>
        <fullName evidence="7 8">UDP-N-acetylmuramoylalanine--D-glutamate ligase</fullName>
        <ecNumber evidence="7 8">6.3.2.9</ecNumber>
    </recommendedName>
    <alternativeName>
        <fullName evidence="7">D-glutamic acid-adding enzyme</fullName>
    </alternativeName>
    <alternativeName>
        <fullName evidence="7">UDP-N-acetylmuramoyl-L-alanyl-D-glutamate synthetase</fullName>
    </alternativeName>
</protein>
<keyword evidence="5 7" id="KW-0547">Nucleotide-binding</keyword>
<comment type="function">
    <text evidence="7 8">Cell wall formation. Catalyzes the addition of glutamate to the nucleotide precursor UDP-N-acetylmuramoyl-L-alanine (UMA).</text>
</comment>
<evidence type="ECO:0000256" key="3">
    <source>
        <dbReference type="ARBA" id="ARBA00022490"/>
    </source>
</evidence>
<dbReference type="NCBIfam" id="TIGR01087">
    <property type="entry name" value="murD"/>
    <property type="match status" value="1"/>
</dbReference>
<evidence type="ECO:0000256" key="7">
    <source>
        <dbReference type="HAMAP-Rule" id="MF_00639"/>
    </source>
</evidence>
<sequence>MRLIMGLGRATSGVIEYLQTIGEEFRVYDDDPEKVKDLQSHLSDSLSGIDEVVVSPGIPSDHPIIKKAMMRRIPVIDEVEFTYRITNGQVVAVTGTNGKSTTIGLIGGILGQKRRVFIGGNLAPGRPYSAALLEPPYDLYLLEVSSFQLERIQTFRPMVAVLTNIGVDHLDRHRDEQEYIDAKLSIFSNQGETDHAILNRDDRITIENLDRVRARRHFFTLKGEAEAWVSNGRIVIGSEEILGVEEIPIPGEHNIANVLAAALAAWVLKATPEEIRKGILEFTGLRFRMERVGEKDGVVFINNSMCTNPQAALASLRSLDRPFIIIMGGKEKGLPDGEFLQYVAQNAHFAVLIGANRSRLEEELKRRGFDRLTSATTIEEAVKAAFAQAKKGMVIILNPGYASLDMFGDFIERGERFNDAVATV</sequence>
<keyword evidence="3 7" id="KW-0963">Cytoplasm</keyword>
<evidence type="ECO:0000259" key="9">
    <source>
        <dbReference type="Pfam" id="PF02875"/>
    </source>
</evidence>
<dbReference type="InterPro" id="IPR036565">
    <property type="entry name" value="Mur-like_cat_sf"/>
</dbReference>
<dbReference type="InterPro" id="IPR013221">
    <property type="entry name" value="Mur_ligase_cen"/>
</dbReference>
<dbReference type="GO" id="GO:0005524">
    <property type="term" value="F:ATP binding"/>
    <property type="evidence" value="ECO:0007669"/>
    <property type="project" value="UniProtKB-UniRule"/>
</dbReference>
<name>A0A660SHY1_UNCW3</name>
<proteinExistence type="inferred from homology"/>
<evidence type="ECO:0000256" key="8">
    <source>
        <dbReference type="RuleBase" id="RU003664"/>
    </source>
</evidence>
<dbReference type="Pfam" id="PF21799">
    <property type="entry name" value="MurD-like_N"/>
    <property type="match status" value="1"/>
</dbReference>
<evidence type="ECO:0000313" key="12">
    <source>
        <dbReference type="Proteomes" id="UP000268469"/>
    </source>
</evidence>
<dbReference type="SUPFAM" id="SSF53623">
    <property type="entry name" value="MurD-like peptide ligases, catalytic domain"/>
    <property type="match status" value="1"/>
</dbReference>
<evidence type="ECO:0000256" key="1">
    <source>
        <dbReference type="ARBA" id="ARBA00004496"/>
    </source>
</evidence>
<dbReference type="GO" id="GO:0051301">
    <property type="term" value="P:cell division"/>
    <property type="evidence" value="ECO:0007669"/>
    <property type="project" value="UniProtKB-KW"/>
</dbReference>
<gene>
    <name evidence="7 11" type="primary">murD</name>
    <name evidence="11" type="ORF">DRP53_05625</name>
</gene>
<keyword evidence="7 8" id="KW-0132">Cell division</keyword>
<dbReference type="EMBL" id="QNBE01000045">
    <property type="protein sequence ID" value="RKX70253.1"/>
    <property type="molecule type" value="Genomic_DNA"/>
</dbReference>
<keyword evidence="7 8" id="KW-0133">Cell shape</keyword>
<reference evidence="11 12" key="1">
    <citation type="submission" date="2018-06" db="EMBL/GenBank/DDBJ databases">
        <title>Extensive metabolic versatility and redundancy in microbially diverse, dynamic hydrothermal sediments.</title>
        <authorList>
            <person name="Dombrowski N."/>
            <person name="Teske A."/>
            <person name="Baker B.J."/>
        </authorList>
    </citation>
    <scope>NUCLEOTIDE SEQUENCE [LARGE SCALE GENOMIC DNA]</scope>
    <source>
        <strain evidence="11">B36_G15</strain>
    </source>
</reference>
<dbReference type="UniPathway" id="UPA00219"/>
<dbReference type="PANTHER" id="PTHR43692:SF1">
    <property type="entry name" value="UDP-N-ACETYLMURAMOYLALANINE--D-GLUTAMATE LIGASE"/>
    <property type="match status" value="1"/>
</dbReference>
<dbReference type="GO" id="GO:0009252">
    <property type="term" value="P:peptidoglycan biosynthetic process"/>
    <property type="evidence" value="ECO:0007669"/>
    <property type="project" value="UniProtKB-UniRule"/>
</dbReference>
<dbReference type="AlphaFoldDB" id="A0A660SHY1"/>
<keyword evidence="4 7" id="KW-0436">Ligase</keyword>
<keyword evidence="7 8" id="KW-0131">Cell cycle</keyword>
<comment type="subcellular location">
    <subcellularLocation>
        <location evidence="1 7 8">Cytoplasm</location>
    </subcellularLocation>
</comment>
<feature type="domain" description="Mur ligase C-terminal" evidence="9">
    <location>
        <begin position="288"/>
        <end position="397"/>
    </location>
</feature>
<dbReference type="Pfam" id="PF08245">
    <property type="entry name" value="Mur_ligase_M"/>
    <property type="match status" value="1"/>
</dbReference>
<dbReference type="Gene3D" id="3.40.1190.10">
    <property type="entry name" value="Mur-like, catalytic domain"/>
    <property type="match status" value="1"/>
</dbReference>
<accession>A0A660SHY1</accession>
<evidence type="ECO:0000256" key="4">
    <source>
        <dbReference type="ARBA" id="ARBA00022598"/>
    </source>
</evidence>
<evidence type="ECO:0000256" key="5">
    <source>
        <dbReference type="ARBA" id="ARBA00022741"/>
    </source>
</evidence>
<dbReference type="SUPFAM" id="SSF51984">
    <property type="entry name" value="MurCD N-terminal domain"/>
    <property type="match status" value="1"/>
</dbReference>
<dbReference type="GO" id="GO:0008360">
    <property type="term" value="P:regulation of cell shape"/>
    <property type="evidence" value="ECO:0007669"/>
    <property type="project" value="UniProtKB-KW"/>
</dbReference>
<feature type="domain" description="Mur ligase central" evidence="10">
    <location>
        <begin position="93"/>
        <end position="265"/>
    </location>
</feature>
<dbReference type="PANTHER" id="PTHR43692">
    <property type="entry name" value="UDP-N-ACETYLMURAMOYLALANINE--D-GLUTAMATE LIGASE"/>
    <property type="match status" value="1"/>
</dbReference>
<evidence type="ECO:0000256" key="6">
    <source>
        <dbReference type="ARBA" id="ARBA00022840"/>
    </source>
</evidence>
<dbReference type="InterPro" id="IPR004101">
    <property type="entry name" value="Mur_ligase_C"/>
</dbReference>
<dbReference type="SUPFAM" id="SSF53244">
    <property type="entry name" value="MurD-like peptide ligases, peptide-binding domain"/>
    <property type="match status" value="1"/>
</dbReference>
<dbReference type="Pfam" id="PF02875">
    <property type="entry name" value="Mur_ligase_C"/>
    <property type="match status" value="1"/>
</dbReference>
<keyword evidence="7 8" id="KW-0573">Peptidoglycan synthesis</keyword>
<comment type="catalytic activity">
    <reaction evidence="7 8">
        <text>UDP-N-acetyl-alpha-D-muramoyl-L-alanine + D-glutamate + ATP = UDP-N-acetyl-alpha-D-muramoyl-L-alanyl-D-glutamate + ADP + phosphate + H(+)</text>
        <dbReference type="Rhea" id="RHEA:16429"/>
        <dbReference type="ChEBI" id="CHEBI:15378"/>
        <dbReference type="ChEBI" id="CHEBI:29986"/>
        <dbReference type="ChEBI" id="CHEBI:30616"/>
        <dbReference type="ChEBI" id="CHEBI:43474"/>
        <dbReference type="ChEBI" id="CHEBI:83898"/>
        <dbReference type="ChEBI" id="CHEBI:83900"/>
        <dbReference type="ChEBI" id="CHEBI:456216"/>
        <dbReference type="EC" id="6.3.2.9"/>
    </reaction>
</comment>
<keyword evidence="7 8" id="KW-0961">Cell wall biogenesis/degradation</keyword>
<keyword evidence="6 7" id="KW-0067">ATP-binding</keyword>
<dbReference type="GO" id="GO:0005737">
    <property type="term" value="C:cytoplasm"/>
    <property type="evidence" value="ECO:0007669"/>
    <property type="project" value="UniProtKB-SubCell"/>
</dbReference>
<evidence type="ECO:0000313" key="11">
    <source>
        <dbReference type="EMBL" id="RKX70253.1"/>
    </source>
</evidence>
<dbReference type="InterPro" id="IPR036615">
    <property type="entry name" value="Mur_ligase_C_dom_sf"/>
</dbReference>
<evidence type="ECO:0000259" key="10">
    <source>
        <dbReference type="Pfam" id="PF08245"/>
    </source>
</evidence>
<dbReference type="Proteomes" id="UP000268469">
    <property type="component" value="Unassembled WGS sequence"/>
</dbReference>
<feature type="binding site" evidence="7">
    <location>
        <begin position="95"/>
        <end position="101"/>
    </location>
    <ligand>
        <name>ATP</name>
        <dbReference type="ChEBI" id="CHEBI:30616"/>
    </ligand>
</feature>
<dbReference type="HAMAP" id="MF_00639">
    <property type="entry name" value="MurD"/>
    <property type="match status" value="1"/>
</dbReference>
<comment type="pathway">
    <text evidence="2 7 8">Cell wall biogenesis; peptidoglycan biosynthesis.</text>
</comment>
<dbReference type="GO" id="GO:0071555">
    <property type="term" value="P:cell wall organization"/>
    <property type="evidence" value="ECO:0007669"/>
    <property type="project" value="UniProtKB-KW"/>
</dbReference>
<organism evidence="11 12">
    <name type="scientific">candidate division WOR-3 bacterium</name>
    <dbReference type="NCBI Taxonomy" id="2052148"/>
    <lineage>
        <taxon>Bacteria</taxon>
        <taxon>Bacteria division WOR-3</taxon>
    </lineage>
</organism>
<dbReference type="Gene3D" id="3.90.190.20">
    <property type="entry name" value="Mur ligase, C-terminal domain"/>
    <property type="match status" value="1"/>
</dbReference>
<evidence type="ECO:0000256" key="2">
    <source>
        <dbReference type="ARBA" id="ARBA00004752"/>
    </source>
</evidence>
<comment type="caution">
    <text evidence="11">The sequence shown here is derived from an EMBL/GenBank/DDBJ whole genome shotgun (WGS) entry which is preliminary data.</text>
</comment>
<dbReference type="EC" id="6.3.2.9" evidence="7 8"/>
<dbReference type="Gene3D" id="3.40.50.720">
    <property type="entry name" value="NAD(P)-binding Rossmann-like Domain"/>
    <property type="match status" value="1"/>
</dbReference>